<accession>A0ABD0QG59</accession>
<sequence length="84" mass="9717">MEELTAFVSKSFDQKSKESSKESITYREVLESGLARARELGNSETNLQEITETNNNHCPVHLYKEHVELEKEKLKEFNVTRATD</sequence>
<feature type="region of interest" description="Disordered" evidence="1">
    <location>
        <begin position="1"/>
        <end position="23"/>
    </location>
</feature>
<reference evidence="2 3" key="1">
    <citation type="submission" date="2024-05" db="EMBL/GenBank/DDBJ databases">
        <title>Genome sequencing and assembly of Indian major carp, Cirrhinus mrigala (Hamilton, 1822).</title>
        <authorList>
            <person name="Mohindra V."/>
            <person name="Chowdhury L.M."/>
            <person name="Lal K."/>
            <person name="Jena J.K."/>
        </authorList>
    </citation>
    <scope>NUCLEOTIDE SEQUENCE [LARGE SCALE GENOMIC DNA]</scope>
    <source>
        <strain evidence="2">CM1030</strain>
        <tissue evidence="2">Blood</tissue>
    </source>
</reference>
<dbReference type="AlphaFoldDB" id="A0ABD0QG59"/>
<dbReference type="PANTHER" id="PTHR46255">
    <property type="entry name" value="SHORT STATURE HOMEOBOX"/>
    <property type="match status" value="1"/>
</dbReference>
<evidence type="ECO:0000256" key="1">
    <source>
        <dbReference type="SAM" id="MobiDB-lite"/>
    </source>
</evidence>
<name>A0ABD0QG59_CIRMR</name>
<protein>
    <submittedName>
        <fullName evidence="2">Uncharacterized protein</fullName>
    </submittedName>
</protein>
<evidence type="ECO:0000313" key="3">
    <source>
        <dbReference type="Proteomes" id="UP001529510"/>
    </source>
</evidence>
<gene>
    <name evidence="2" type="ORF">M9458_020894</name>
</gene>
<evidence type="ECO:0000313" key="2">
    <source>
        <dbReference type="EMBL" id="KAL0185197.1"/>
    </source>
</evidence>
<dbReference type="Proteomes" id="UP001529510">
    <property type="component" value="Unassembled WGS sequence"/>
</dbReference>
<dbReference type="EMBL" id="JAMKFB020000009">
    <property type="protein sequence ID" value="KAL0185197.1"/>
    <property type="molecule type" value="Genomic_DNA"/>
</dbReference>
<dbReference type="PANTHER" id="PTHR46255:SF2">
    <property type="entry name" value="SHORT STATURE HOMEOBOX PROTEIN"/>
    <property type="match status" value="1"/>
</dbReference>
<proteinExistence type="predicted"/>
<comment type="caution">
    <text evidence="2">The sequence shown here is derived from an EMBL/GenBank/DDBJ whole genome shotgun (WGS) entry which is preliminary data.</text>
</comment>
<feature type="compositionally biased region" description="Basic and acidic residues" evidence="1">
    <location>
        <begin position="12"/>
        <end position="23"/>
    </location>
</feature>
<keyword evidence="3" id="KW-1185">Reference proteome</keyword>
<dbReference type="InterPro" id="IPR052631">
    <property type="entry name" value="Paired_homeobox_Bicoid"/>
</dbReference>
<feature type="non-terminal residue" evidence="2">
    <location>
        <position position="84"/>
    </location>
</feature>
<organism evidence="2 3">
    <name type="scientific">Cirrhinus mrigala</name>
    <name type="common">Mrigala</name>
    <dbReference type="NCBI Taxonomy" id="683832"/>
    <lineage>
        <taxon>Eukaryota</taxon>
        <taxon>Metazoa</taxon>
        <taxon>Chordata</taxon>
        <taxon>Craniata</taxon>
        <taxon>Vertebrata</taxon>
        <taxon>Euteleostomi</taxon>
        <taxon>Actinopterygii</taxon>
        <taxon>Neopterygii</taxon>
        <taxon>Teleostei</taxon>
        <taxon>Ostariophysi</taxon>
        <taxon>Cypriniformes</taxon>
        <taxon>Cyprinidae</taxon>
        <taxon>Labeoninae</taxon>
        <taxon>Labeonini</taxon>
        <taxon>Cirrhinus</taxon>
    </lineage>
</organism>